<evidence type="ECO:0000313" key="2">
    <source>
        <dbReference type="Proteomes" id="UP000053593"/>
    </source>
</evidence>
<proteinExistence type="predicted"/>
<protein>
    <submittedName>
        <fullName evidence="1">Uncharacterized protein</fullName>
    </submittedName>
</protein>
<name>A0A0D0CSQ1_9AGAR</name>
<keyword evidence="2" id="KW-1185">Reference proteome</keyword>
<sequence length="287" mass="32411">MANRAMGDVYETAITYLLDNCIYFPGDDLEPDHTKQVLGQCFCAYPGISSKFYMVQNQLHGLLFTLPVKCLRKPKFDLYRWICKNGDIPENELIFELELNGIQVPHDQYAVKDPKHKVPCPVVVEVVVNGQPAKALIDSGSLADFISNMLIDQLKSCCSRFSVNWGINIDFAYQNVKEKWYFDATNLSNYDLILGTPFLFQHQVTVGFNPVQVIVGSPESLPLQGPTILQLASCSMEIYAEQLEQVQIMLTEYAKPICGSAKNTDLPPLRVINHQIPLIDENHVIPW</sequence>
<gene>
    <name evidence="1" type="ORF">GYMLUDRAFT_60508</name>
</gene>
<dbReference type="AlphaFoldDB" id="A0A0D0CSQ1"/>
<dbReference type="EMBL" id="KN834783">
    <property type="protein sequence ID" value="KIK58733.1"/>
    <property type="molecule type" value="Genomic_DNA"/>
</dbReference>
<dbReference type="Gene3D" id="2.40.70.10">
    <property type="entry name" value="Acid Proteases"/>
    <property type="match status" value="1"/>
</dbReference>
<reference evidence="1 2" key="1">
    <citation type="submission" date="2014-04" db="EMBL/GenBank/DDBJ databases">
        <title>Evolutionary Origins and Diversification of the Mycorrhizal Mutualists.</title>
        <authorList>
            <consortium name="DOE Joint Genome Institute"/>
            <consortium name="Mycorrhizal Genomics Consortium"/>
            <person name="Kohler A."/>
            <person name="Kuo A."/>
            <person name="Nagy L.G."/>
            <person name="Floudas D."/>
            <person name="Copeland A."/>
            <person name="Barry K.W."/>
            <person name="Cichocki N."/>
            <person name="Veneault-Fourrey C."/>
            <person name="LaButti K."/>
            <person name="Lindquist E.A."/>
            <person name="Lipzen A."/>
            <person name="Lundell T."/>
            <person name="Morin E."/>
            <person name="Murat C."/>
            <person name="Riley R."/>
            <person name="Ohm R."/>
            <person name="Sun H."/>
            <person name="Tunlid A."/>
            <person name="Henrissat B."/>
            <person name="Grigoriev I.V."/>
            <person name="Hibbett D.S."/>
            <person name="Martin F."/>
        </authorList>
    </citation>
    <scope>NUCLEOTIDE SEQUENCE [LARGE SCALE GENOMIC DNA]</scope>
    <source>
        <strain evidence="1 2">FD-317 M1</strain>
    </source>
</reference>
<dbReference type="Proteomes" id="UP000053593">
    <property type="component" value="Unassembled WGS sequence"/>
</dbReference>
<evidence type="ECO:0000313" key="1">
    <source>
        <dbReference type="EMBL" id="KIK58733.1"/>
    </source>
</evidence>
<dbReference type="OrthoDB" id="1750432at2759"/>
<dbReference type="CDD" id="cd00303">
    <property type="entry name" value="retropepsin_like"/>
    <property type="match status" value="1"/>
</dbReference>
<dbReference type="InterPro" id="IPR021109">
    <property type="entry name" value="Peptidase_aspartic_dom_sf"/>
</dbReference>
<accession>A0A0D0CSQ1</accession>
<dbReference type="SUPFAM" id="SSF50630">
    <property type="entry name" value="Acid proteases"/>
    <property type="match status" value="1"/>
</dbReference>
<organism evidence="1 2">
    <name type="scientific">Collybiopsis luxurians FD-317 M1</name>
    <dbReference type="NCBI Taxonomy" id="944289"/>
    <lineage>
        <taxon>Eukaryota</taxon>
        <taxon>Fungi</taxon>
        <taxon>Dikarya</taxon>
        <taxon>Basidiomycota</taxon>
        <taxon>Agaricomycotina</taxon>
        <taxon>Agaricomycetes</taxon>
        <taxon>Agaricomycetidae</taxon>
        <taxon>Agaricales</taxon>
        <taxon>Marasmiineae</taxon>
        <taxon>Omphalotaceae</taxon>
        <taxon>Collybiopsis</taxon>
        <taxon>Collybiopsis luxurians</taxon>
    </lineage>
</organism>
<dbReference type="HOGENOM" id="CLU_047281_2_0_1"/>